<gene>
    <name evidence="2" type="primary">NCL1_43133</name>
    <name evidence="2" type="ORF">TNIN_417501</name>
</gene>
<feature type="signal peptide" evidence="1">
    <location>
        <begin position="1"/>
        <end position="23"/>
    </location>
</feature>
<reference evidence="2" key="1">
    <citation type="submission" date="2020-08" db="EMBL/GenBank/DDBJ databases">
        <title>Multicomponent nature underlies the extraordinary mechanical properties of spider dragline silk.</title>
        <authorList>
            <person name="Kono N."/>
            <person name="Nakamura H."/>
            <person name="Mori M."/>
            <person name="Yoshida Y."/>
            <person name="Ohtoshi R."/>
            <person name="Malay A.D."/>
            <person name="Moran D.A.P."/>
            <person name="Tomita M."/>
            <person name="Numata K."/>
            <person name="Arakawa K."/>
        </authorList>
    </citation>
    <scope>NUCLEOTIDE SEQUENCE</scope>
</reference>
<name>A0A8X6Y1R8_9ARAC</name>
<dbReference type="SUPFAM" id="SSF57567">
    <property type="entry name" value="Serine protease inhibitors"/>
    <property type="match status" value="1"/>
</dbReference>
<dbReference type="InterPro" id="IPR036084">
    <property type="entry name" value="Ser_inhib-like_sf"/>
</dbReference>
<accession>A0A8X6Y1R8</accession>
<evidence type="ECO:0000256" key="1">
    <source>
        <dbReference type="SAM" id="SignalP"/>
    </source>
</evidence>
<protein>
    <submittedName>
        <fullName evidence="2">Uncharacterized protein</fullName>
    </submittedName>
</protein>
<evidence type="ECO:0000313" key="2">
    <source>
        <dbReference type="EMBL" id="GFY64088.1"/>
    </source>
</evidence>
<dbReference type="Proteomes" id="UP000886998">
    <property type="component" value="Unassembled WGS sequence"/>
</dbReference>
<dbReference type="OrthoDB" id="6236007at2759"/>
<evidence type="ECO:0000313" key="3">
    <source>
        <dbReference type="Proteomes" id="UP000886998"/>
    </source>
</evidence>
<dbReference type="EMBL" id="BMAV01015071">
    <property type="protein sequence ID" value="GFY64088.1"/>
    <property type="molecule type" value="Genomic_DNA"/>
</dbReference>
<dbReference type="AlphaFoldDB" id="A0A8X6Y1R8"/>
<dbReference type="Gene3D" id="2.10.25.10">
    <property type="entry name" value="Laminin"/>
    <property type="match status" value="1"/>
</dbReference>
<organism evidence="2 3">
    <name type="scientific">Trichonephila inaurata madagascariensis</name>
    <dbReference type="NCBI Taxonomy" id="2747483"/>
    <lineage>
        <taxon>Eukaryota</taxon>
        <taxon>Metazoa</taxon>
        <taxon>Ecdysozoa</taxon>
        <taxon>Arthropoda</taxon>
        <taxon>Chelicerata</taxon>
        <taxon>Arachnida</taxon>
        <taxon>Araneae</taxon>
        <taxon>Araneomorphae</taxon>
        <taxon>Entelegynae</taxon>
        <taxon>Araneoidea</taxon>
        <taxon>Nephilidae</taxon>
        <taxon>Trichonephila</taxon>
        <taxon>Trichonephila inaurata</taxon>
    </lineage>
</organism>
<feature type="chain" id="PRO_5036445499" evidence="1">
    <location>
        <begin position="24"/>
        <end position="132"/>
    </location>
</feature>
<keyword evidence="1" id="KW-0732">Signal</keyword>
<keyword evidence="3" id="KW-1185">Reference proteome</keyword>
<sequence>MGQMNILCICSLILLIGINFSNGQIVECPRFEQQVECAEPCNTCHGIECEPVCIPGYVSCDCIPGYTRNHQGKCIPKRECRAIQGRNIGLLGMDFGIDGCPDEGVCKISCIKRRFTQGICAGPENPSATVSL</sequence>
<proteinExistence type="predicted"/>
<comment type="caution">
    <text evidence="2">The sequence shown here is derived from an EMBL/GenBank/DDBJ whole genome shotgun (WGS) entry which is preliminary data.</text>
</comment>
<dbReference type="CDD" id="cd19941">
    <property type="entry name" value="TIL"/>
    <property type="match status" value="1"/>
</dbReference>